<evidence type="ECO:0000256" key="3">
    <source>
        <dbReference type="ARBA" id="ARBA00022960"/>
    </source>
</evidence>
<keyword evidence="3" id="KW-0133">Cell shape</keyword>
<keyword evidence="6" id="KW-0961">Cell wall biogenesis/degradation</keyword>
<dbReference type="Proteomes" id="UP000182015">
    <property type="component" value="Unassembled WGS sequence"/>
</dbReference>
<dbReference type="InterPro" id="IPR050644">
    <property type="entry name" value="PG_Glycine_Bridge_Synth"/>
</dbReference>
<dbReference type="EMBL" id="LZDD01000001">
    <property type="protein sequence ID" value="OJF72734.1"/>
    <property type="molecule type" value="Genomic_DNA"/>
</dbReference>
<dbReference type="Pfam" id="PF02388">
    <property type="entry name" value="FemAB"/>
    <property type="match status" value="1"/>
</dbReference>
<dbReference type="GO" id="GO:0009252">
    <property type="term" value="P:peptidoglycan biosynthetic process"/>
    <property type="evidence" value="ECO:0007669"/>
    <property type="project" value="UniProtKB-KW"/>
</dbReference>
<gene>
    <name evidence="7" type="ORF">A9Q68_04095</name>
</gene>
<evidence type="ECO:0000256" key="2">
    <source>
        <dbReference type="ARBA" id="ARBA00022679"/>
    </source>
</evidence>
<evidence type="ECO:0000256" key="6">
    <source>
        <dbReference type="ARBA" id="ARBA00023316"/>
    </source>
</evidence>
<reference evidence="8" key="1">
    <citation type="submission" date="2016-06" db="EMBL/GenBank/DDBJ databases">
        <authorList>
            <person name="de Vries S.P.W."/>
            <person name="Hadjirin N.F."/>
            <person name="Lay E.M."/>
            <person name="Zadoks R.N."/>
            <person name="Peacock S.J."/>
            <person name="Parkhill J."/>
            <person name="Grant A.J."/>
            <person name="Mcdougall S."/>
            <person name="Holmes M.A."/>
        </authorList>
    </citation>
    <scope>NUCLEOTIDE SEQUENCE [LARGE SCALE GENOMIC DNA]</scope>
    <source>
        <strain evidence="8">NZ1587</strain>
    </source>
</reference>
<dbReference type="Gene3D" id="3.40.630.30">
    <property type="match status" value="2"/>
</dbReference>
<organism evidence="7 8">
    <name type="scientific">Streptococcus bovimastitidis</name>
    <dbReference type="NCBI Taxonomy" id="1856638"/>
    <lineage>
        <taxon>Bacteria</taxon>
        <taxon>Bacillati</taxon>
        <taxon>Bacillota</taxon>
        <taxon>Bacilli</taxon>
        <taxon>Lactobacillales</taxon>
        <taxon>Streptococcaceae</taxon>
        <taxon>Streptococcus</taxon>
    </lineage>
</organism>
<dbReference type="RefSeq" id="WP_071793417.1">
    <property type="nucleotide sequence ID" value="NZ_LZDD01000001.1"/>
</dbReference>
<evidence type="ECO:0000256" key="4">
    <source>
        <dbReference type="ARBA" id="ARBA00022984"/>
    </source>
</evidence>
<dbReference type="Gene3D" id="1.20.58.90">
    <property type="match status" value="1"/>
</dbReference>
<dbReference type="AlphaFoldDB" id="A0A1L8MPP3"/>
<sequence length="408" mass="46833">MFTYKVGIPKEEHDAFVLGHPNCNLLQSANWASVKEEWKQEIIGFYENEELVASAALLIRPLPLNFSLIYIPRGPIMDYTNFELVDFVINSLKKFGKSKKALFVKFDPSLFLKQFPVDKEITDIEENDLTLSAISFMKSHGIEWTGRTEDIGQNIQPRLQANLYAKDFDLVNLPKKTRQAIRTAQNKGVTITIGGQELLEDFAELMKKTEFRKGINLRGIDYYRILMETYPGEQSYITMAKVNMVERKALLETQLVKAQSEKEKFTEKTRESKVKENLNTITRLTSELELIQNDLDFGKEIVPLAATLSLNFGQTSENLYAGMDDSYKLYQAPLLTWYETAAEAFRRGCQWQNMGGIENQLDGGLYSFKAKLNPQIEEFAGEFNIPVSLLYHPAMLAYKIRKKLRSKH</sequence>
<evidence type="ECO:0000313" key="7">
    <source>
        <dbReference type="EMBL" id="OJF72734.1"/>
    </source>
</evidence>
<name>A0A1L8MPP3_9STRE</name>
<dbReference type="STRING" id="1856638.A9Q68_04095"/>
<keyword evidence="4" id="KW-0573">Peptidoglycan synthesis</keyword>
<comment type="similarity">
    <text evidence="1">Belongs to the FemABX family.</text>
</comment>
<dbReference type="InterPro" id="IPR016181">
    <property type="entry name" value="Acyl_CoA_acyltransferase"/>
</dbReference>
<keyword evidence="2 7" id="KW-0808">Transferase</keyword>
<protein>
    <submittedName>
        <fullName evidence="7">UDP-N-acetylmuramoylpentapeptide-lysine N(6)-alanyltransferase</fullName>
    </submittedName>
</protein>
<dbReference type="PROSITE" id="PS51191">
    <property type="entry name" value="FEMABX"/>
    <property type="match status" value="1"/>
</dbReference>
<dbReference type="PANTHER" id="PTHR36174:SF1">
    <property type="entry name" value="LIPID II:GLYCINE GLYCYLTRANSFERASE"/>
    <property type="match status" value="1"/>
</dbReference>
<dbReference type="SUPFAM" id="SSF55729">
    <property type="entry name" value="Acyl-CoA N-acyltransferases (Nat)"/>
    <property type="match status" value="2"/>
</dbReference>
<proteinExistence type="inferred from homology"/>
<dbReference type="OrthoDB" id="2173585at2"/>
<dbReference type="GO" id="GO:0071555">
    <property type="term" value="P:cell wall organization"/>
    <property type="evidence" value="ECO:0007669"/>
    <property type="project" value="UniProtKB-KW"/>
</dbReference>
<keyword evidence="8" id="KW-1185">Reference proteome</keyword>
<dbReference type="GO" id="GO:0016755">
    <property type="term" value="F:aminoacyltransferase activity"/>
    <property type="evidence" value="ECO:0007669"/>
    <property type="project" value="InterPro"/>
</dbReference>
<dbReference type="GO" id="GO:0008360">
    <property type="term" value="P:regulation of cell shape"/>
    <property type="evidence" value="ECO:0007669"/>
    <property type="project" value="UniProtKB-KW"/>
</dbReference>
<evidence type="ECO:0000256" key="5">
    <source>
        <dbReference type="ARBA" id="ARBA00023315"/>
    </source>
</evidence>
<dbReference type="PANTHER" id="PTHR36174">
    <property type="entry name" value="LIPID II:GLYCINE GLYCYLTRANSFERASE"/>
    <property type="match status" value="1"/>
</dbReference>
<evidence type="ECO:0000313" key="8">
    <source>
        <dbReference type="Proteomes" id="UP000182015"/>
    </source>
</evidence>
<dbReference type="InterPro" id="IPR003447">
    <property type="entry name" value="FEMABX"/>
</dbReference>
<keyword evidence="5" id="KW-0012">Acyltransferase</keyword>
<accession>A0A1L8MPP3</accession>
<comment type="caution">
    <text evidence="7">The sequence shown here is derived from an EMBL/GenBank/DDBJ whole genome shotgun (WGS) entry which is preliminary data.</text>
</comment>
<evidence type="ECO:0000256" key="1">
    <source>
        <dbReference type="ARBA" id="ARBA00009943"/>
    </source>
</evidence>